<comment type="catalytic activity">
    <reaction evidence="8">
        <text>N(1)-(5-phospho-beta-D-ribosyl)glycinamide + (6R)-10-formyltetrahydrofolate = N(2)-formyl-N(1)-(5-phospho-beta-D-ribosyl)glycinamide + (6S)-5,6,7,8-tetrahydrofolate + H(+)</text>
        <dbReference type="Rhea" id="RHEA:15053"/>
        <dbReference type="ChEBI" id="CHEBI:15378"/>
        <dbReference type="ChEBI" id="CHEBI:57453"/>
        <dbReference type="ChEBI" id="CHEBI:143788"/>
        <dbReference type="ChEBI" id="CHEBI:147286"/>
        <dbReference type="ChEBI" id="CHEBI:195366"/>
        <dbReference type="EC" id="2.1.2.2"/>
    </reaction>
</comment>
<evidence type="ECO:0000256" key="2">
    <source>
        <dbReference type="ARBA" id="ARBA00012254"/>
    </source>
</evidence>
<keyword evidence="3 11" id="KW-0808">Transferase</keyword>
<organism evidence="11 12">
    <name type="scientific">Halomarina rubra</name>
    <dbReference type="NCBI Taxonomy" id="2071873"/>
    <lineage>
        <taxon>Archaea</taxon>
        <taxon>Methanobacteriati</taxon>
        <taxon>Methanobacteriota</taxon>
        <taxon>Stenosarchaea group</taxon>
        <taxon>Halobacteria</taxon>
        <taxon>Halobacteriales</taxon>
        <taxon>Natronomonadaceae</taxon>
        <taxon>Halomarina</taxon>
    </lineage>
</organism>
<accession>A0ABD6AXN4</accession>
<dbReference type="Gene3D" id="3.40.50.12230">
    <property type="match status" value="1"/>
</dbReference>
<dbReference type="InterPro" id="IPR040660">
    <property type="entry name" value="N_formyltrans_C"/>
</dbReference>
<dbReference type="Pfam" id="PF18216">
    <property type="entry name" value="N_formyltrans_C"/>
    <property type="match status" value="1"/>
</dbReference>
<evidence type="ECO:0000256" key="4">
    <source>
        <dbReference type="ARBA" id="ARBA00022755"/>
    </source>
</evidence>
<dbReference type="InterPro" id="IPR036477">
    <property type="entry name" value="Formyl_transf_N_sf"/>
</dbReference>
<comment type="pathway">
    <text evidence="1">Purine metabolism; IMP biosynthesis via de novo pathway; N(2)-formyl-N(1)-(5-phospho-D-ribosyl)glycinamide from N(1)-(5-phospho-D-ribosyl)glycinamide (10-formyl THF route): step 1/1.</text>
</comment>
<evidence type="ECO:0000256" key="7">
    <source>
        <dbReference type="ARBA" id="ARBA00041682"/>
    </source>
</evidence>
<comment type="similarity">
    <text evidence="5">Belongs to the GART family.</text>
</comment>
<feature type="domain" description="Formyl transferase N-terminal" evidence="9">
    <location>
        <begin position="56"/>
        <end position="161"/>
    </location>
</feature>
<evidence type="ECO:0000259" key="9">
    <source>
        <dbReference type="Pfam" id="PF00551"/>
    </source>
</evidence>
<evidence type="ECO:0000256" key="6">
    <source>
        <dbReference type="ARBA" id="ARBA00041324"/>
    </source>
</evidence>
<feature type="domain" description="N-formyltransferase dimerization C-terminal" evidence="10">
    <location>
        <begin position="191"/>
        <end position="238"/>
    </location>
</feature>
<evidence type="ECO:0000313" key="11">
    <source>
        <dbReference type="EMBL" id="MFD1514265.1"/>
    </source>
</evidence>
<evidence type="ECO:0000256" key="3">
    <source>
        <dbReference type="ARBA" id="ARBA00022679"/>
    </source>
</evidence>
<evidence type="ECO:0000313" key="12">
    <source>
        <dbReference type="Proteomes" id="UP001597187"/>
    </source>
</evidence>
<name>A0ABD6AXN4_9EURY</name>
<gene>
    <name evidence="11" type="ORF">ACFSBT_13365</name>
</gene>
<dbReference type="PANTHER" id="PTHR43369:SF2">
    <property type="entry name" value="PHOSPHORIBOSYLGLYCINAMIDE FORMYLTRANSFERASE"/>
    <property type="match status" value="1"/>
</dbReference>
<proteinExistence type="inferred from homology"/>
<dbReference type="InterPro" id="IPR001555">
    <property type="entry name" value="GART_AS"/>
</dbReference>
<dbReference type="CDD" id="cd08369">
    <property type="entry name" value="FMT_core"/>
    <property type="match status" value="1"/>
</dbReference>
<dbReference type="AlphaFoldDB" id="A0ABD6AXN4"/>
<dbReference type="Proteomes" id="UP001597187">
    <property type="component" value="Unassembled WGS sequence"/>
</dbReference>
<dbReference type="PROSITE" id="PS00373">
    <property type="entry name" value="GART"/>
    <property type="match status" value="1"/>
</dbReference>
<evidence type="ECO:0000256" key="8">
    <source>
        <dbReference type="ARBA" id="ARBA00047664"/>
    </source>
</evidence>
<keyword evidence="4" id="KW-0658">Purine biosynthesis</keyword>
<protein>
    <recommendedName>
        <fullName evidence="2">phosphoribosylglycinamide formyltransferase 1</fullName>
        <ecNumber evidence="2">2.1.2.2</ecNumber>
    </recommendedName>
    <alternativeName>
        <fullName evidence="7">5'-phosphoribosylglycinamide transformylase</fullName>
    </alternativeName>
    <alternativeName>
        <fullName evidence="6">GAR transformylase</fullName>
    </alternativeName>
</protein>
<dbReference type="SUPFAM" id="SSF53328">
    <property type="entry name" value="Formyltransferase"/>
    <property type="match status" value="1"/>
</dbReference>
<sequence length="253" mass="27992">MSGAGETDSSAESADDDRTTVVFLGANNVGLEVYDWLCARDSVDVLAMLTEAGQLSLVERLAPEFVVACGFTHIVPPEVLTVPERGCLNLHPGLLPYARGYNPNVWSIVEGLPAGVTLHYMDDGVDTGPVVATREVDVRFDDTGRSLYDRLERAAYDLFVETWPAVETGTARATAQDETRATTHYKREFLDLCELDPDEETTVRDLLDRLRALTFPPFDNARIDVDGETYYVEVTITHEDDADGDDYGRLSSY</sequence>
<evidence type="ECO:0000259" key="10">
    <source>
        <dbReference type="Pfam" id="PF18216"/>
    </source>
</evidence>
<evidence type="ECO:0000256" key="1">
    <source>
        <dbReference type="ARBA" id="ARBA00005054"/>
    </source>
</evidence>
<dbReference type="EMBL" id="JBHUDC010000007">
    <property type="protein sequence ID" value="MFD1514265.1"/>
    <property type="molecule type" value="Genomic_DNA"/>
</dbReference>
<comment type="caution">
    <text evidence="11">The sequence shown here is derived from an EMBL/GenBank/DDBJ whole genome shotgun (WGS) entry which is preliminary data.</text>
</comment>
<reference evidence="11 12" key="1">
    <citation type="journal article" date="2019" name="Int. J. Syst. Evol. Microbiol.">
        <title>The Global Catalogue of Microorganisms (GCM) 10K type strain sequencing project: providing services to taxonomists for standard genome sequencing and annotation.</title>
        <authorList>
            <consortium name="The Broad Institute Genomics Platform"/>
            <consortium name="The Broad Institute Genome Sequencing Center for Infectious Disease"/>
            <person name="Wu L."/>
            <person name="Ma J."/>
        </authorList>
    </citation>
    <scope>NUCLEOTIDE SEQUENCE [LARGE SCALE GENOMIC DNA]</scope>
    <source>
        <strain evidence="11 12">CGMCC 1.12563</strain>
    </source>
</reference>
<keyword evidence="12" id="KW-1185">Reference proteome</keyword>
<evidence type="ECO:0000256" key="5">
    <source>
        <dbReference type="ARBA" id="ARBA00038440"/>
    </source>
</evidence>
<dbReference type="RefSeq" id="WP_250874239.1">
    <property type="nucleotide sequence ID" value="NZ_JALXFV010000007.1"/>
</dbReference>
<dbReference type="GO" id="GO:0006164">
    <property type="term" value="P:purine nucleotide biosynthetic process"/>
    <property type="evidence" value="ECO:0007669"/>
    <property type="project" value="UniProtKB-KW"/>
</dbReference>
<dbReference type="GO" id="GO:0004644">
    <property type="term" value="F:phosphoribosylglycinamide formyltransferase activity"/>
    <property type="evidence" value="ECO:0007669"/>
    <property type="project" value="UniProtKB-EC"/>
</dbReference>
<dbReference type="Pfam" id="PF00551">
    <property type="entry name" value="Formyl_trans_N"/>
    <property type="match status" value="1"/>
</dbReference>
<dbReference type="InterPro" id="IPR002376">
    <property type="entry name" value="Formyl_transf_N"/>
</dbReference>
<dbReference type="PANTHER" id="PTHR43369">
    <property type="entry name" value="PHOSPHORIBOSYLGLYCINAMIDE FORMYLTRANSFERASE"/>
    <property type="match status" value="1"/>
</dbReference>
<dbReference type="EC" id="2.1.2.2" evidence="2"/>